<evidence type="ECO:0000256" key="3">
    <source>
        <dbReference type="ARBA" id="ARBA00022614"/>
    </source>
</evidence>
<protein>
    <recommendedName>
        <fullName evidence="12">Leucine-rich repeat-containing N-terminal plant-type domain-containing protein</fullName>
    </recommendedName>
</protein>
<evidence type="ECO:0000256" key="7">
    <source>
        <dbReference type="ARBA" id="ARBA00022989"/>
    </source>
</evidence>
<evidence type="ECO:0000256" key="9">
    <source>
        <dbReference type="ARBA" id="ARBA00023180"/>
    </source>
</evidence>
<keyword evidence="2" id="KW-0597">Phosphoprotein</keyword>
<evidence type="ECO:0000313" key="10">
    <source>
        <dbReference type="EMBL" id="KAF2321537.1"/>
    </source>
</evidence>
<evidence type="ECO:0000256" key="4">
    <source>
        <dbReference type="ARBA" id="ARBA00022692"/>
    </source>
</evidence>
<organism evidence="10 11">
    <name type="scientific">Hevea brasiliensis</name>
    <name type="common">Para rubber tree</name>
    <name type="synonym">Siphonia brasiliensis</name>
    <dbReference type="NCBI Taxonomy" id="3981"/>
    <lineage>
        <taxon>Eukaryota</taxon>
        <taxon>Viridiplantae</taxon>
        <taxon>Streptophyta</taxon>
        <taxon>Embryophyta</taxon>
        <taxon>Tracheophyta</taxon>
        <taxon>Spermatophyta</taxon>
        <taxon>Magnoliopsida</taxon>
        <taxon>eudicotyledons</taxon>
        <taxon>Gunneridae</taxon>
        <taxon>Pentapetalae</taxon>
        <taxon>rosids</taxon>
        <taxon>fabids</taxon>
        <taxon>Malpighiales</taxon>
        <taxon>Euphorbiaceae</taxon>
        <taxon>Crotonoideae</taxon>
        <taxon>Micrandreae</taxon>
        <taxon>Hevea</taxon>
    </lineage>
</organism>
<keyword evidence="4" id="KW-0812">Transmembrane</keyword>
<evidence type="ECO:0000256" key="1">
    <source>
        <dbReference type="ARBA" id="ARBA00004167"/>
    </source>
</evidence>
<reference evidence="10 11" key="1">
    <citation type="journal article" date="2020" name="Mol. Plant">
        <title>The Chromosome-Based Rubber Tree Genome Provides New Insights into Spurge Genome Evolution and Rubber Biosynthesis.</title>
        <authorList>
            <person name="Liu J."/>
            <person name="Shi C."/>
            <person name="Shi C.C."/>
            <person name="Li W."/>
            <person name="Zhang Q.J."/>
            <person name="Zhang Y."/>
            <person name="Li K."/>
            <person name="Lu H.F."/>
            <person name="Shi C."/>
            <person name="Zhu S.T."/>
            <person name="Xiao Z.Y."/>
            <person name="Nan H."/>
            <person name="Yue Y."/>
            <person name="Zhu X.G."/>
            <person name="Wu Y."/>
            <person name="Hong X.N."/>
            <person name="Fan G.Y."/>
            <person name="Tong Y."/>
            <person name="Zhang D."/>
            <person name="Mao C.L."/>
            <person name="Liu Y.L."/>
            <person name="Hao S.J."/>
            <person name="Liu W.Q."/>
            <person name="Lv M.Q."/>
            <person name="Zhang H.B."/>
            <person name="Liu Y."/>
            <person name="Hu-Tang G.R."/>
            <person name="Wang J.P."/>
            <person name="Wang J.H."/>
            <person name="Sun Y.H."/>
            <person name="Ni S.B."/>
            <person name="Chen W.B."/>
            <person name="Zhang X.C."/>
            <person name="Jiao Y.N."/>
            <person name="Eichler E.E."/>
            <person name="Li G.H."/>
            <person name="Liu X."/>
            <person name="Gao L.Z."/>
        </authorList>
    </citation>
    <scope>NUCLEOTIDE SEQUENCE [LARGE SCALE GENOMIC DNA]</scope>
    <source>
        <strain evidence="11">cv. GT1</strain>
        <tissue evidence="10">Leaf</tissue>
    </source>
</reference>
<dbReference type="AlphaFoldDB" id="A0A6A6N821"/>
<evidence type="ECO:0000256" key="2">
    <source>
        <dbReference type="ARBA" id="ARBA00022553"/>
    </source>
</evidence>
<dbReference type="FunFam" id="3.80.10.10:FF:000722">
    <property type="entry name" value="Leucine-rich repeat receptor-like protein kinase"/>
    <property type="match status" value="1"/>
</dbReference>
<keyword evidence="3" id="KW-0433">Leucine-rich repeat</keyword>
<dbReference type="InterPro" id="IPR032675">
    <property type="entry name" value="LRR_dom_sf"/>
</dbReference>
<evidence type="ECO:0000313" key="11">
    <source>
        <dbReference type="Proteomes" id="UP000467840"/>
    </source>
</evidence>
<dbReference type="FunFam" id="3.80.10.10:FF:000041">
    <property type="entry name" value="LRR receptor-like serine/threonine-protein kinase ERECTA"/>
    <property type="match status" value="1"/>
</dbReference>
<evidence type="ECO:0000256" key="6">
    <source>
        <dbReference type="ARBA" id="ARBA00022737"/>
    </source>
</evidence>
<comment type="subcellular location">
    <subcellularLocation>
        <location evidence="1">Membrane</location>
        <topology evidence="1">Single-pass membrane protein</topology>
    </subcellularLocation>
</comment>
<dbReference type="InterPro" id="IPR001611">
    <property type="entry name" value="Leu-rich_rpt"/>
</dbReference>
<comment type="caution">
    <text evidence="10">The sequence shown here is derived from an EMBL/GenBank/DDBJ whole genome shotgun (WGS) entry which is preliminary data.</text>
</comment>
<dbReference type="Proteomes" id="UP000467840">
    <property type="component" value="Chromosome 11"/>
</dbReference>
<evidence type="ECO:0000256" key="5">
    <source>
        <dbReference type="ARBA" id="ARBA00022729"/>
    </source>
</evidence>
<sequence length="246" mass="26447">MFLNNNLLSGNIPPTLGQCIDLYKLDLSHNRLIGSIPPEISGMREIRIFLNLSHNHLDGPLPIELSKLENVQEIDVSSNNLTGSIFFQISSCIALRMVNFSNNSLQGNLPDSLGDLKNLESFDVSGNHLSGMIPVSLNKIHTLTYLNLSFNNFEGLIPSGGIFNLVTNRSFLGNQHLCGAVSGMPACSQKSRWFRSLGGGNAVVVENMGNSTANLCGSIGYIAPGTNSSIASSVKVNTKSKSSSMF</sequence>
<dbReference type="Pfam" id="PF00560">
    <property type="entry name" value="LRR_1"/>
    <property type="match status" value="6"/>
</dbReference>
<dbReference type="PANTHER" id="PTHR27008:SF510">
    <property type="entry name" value="OS09G0423200 PROTEIN"/>
    <property type="match status" value="1"/>
</dbReference>
<dbReference type="EMBL" id="JAAGAX010000002">
    <property type="protein sequence ID" value="KAF2321537.1"/>
    <property type="molecule type" value="Genomic_DNA"/>
</dbReference>
<evidence type="ECO:0000256" key="8">
    <source>
        <dbReference type="ARBA" id="ARBA00023136"/>
    </source>
</evidence>
<dbReference type="SUPFAM" id="SSF52058">
    <property type="entry name" value="L domain-like"/>
    <property type="match status" value="1"/>
</dbReference>
<name>A0A6A6N821_HEVBR</name>
<accession>A0A6A6N821</accession>
<dbReference type="PANTHER" id="PTHR27008">
    <property type="entry name" value="OS04G0122200 PROTEIN"/>
    <property type="match status" value="1"/>
</dbReference>
<keyword evidence="11" id="KW-1185">Reference proteome</keyword>
<dbReference type="InterPro" id="IPR051809">
    <property type="entry name" value="Plant_receptor-like_S/T_kinase"/>
</dbReference>
<keyword evidence="9" id="KW-0325">Glycoprotein</keyword>
<evidence type="ECO:0008006" key="12">
    <source>
        <dbReference type="Google" id="ProtNLM"/>
    </source>
</evidence>
<keyword evidence="5" id="KW-0732">Signal</keyword>
<proteinExistence type="predicted"/>
<keyword evidence="7" id="KW-1133">Transmembrane helix</keyword>
<dbReference type="Gene3D" id="3.80.10.10">
    <property type="entry name" value="Ribonuclease Inhibitor"/>
    <property type="match status" value="1"/>
</dbReference>
<keyword evidence="8" id="KW-0472">Membrane</keyword>
<gene>
    <name evidence="10" type="ORF">GH714_000348</name>
</gene>
<keyword evidence="6" id="KW-0677">Repeat</keyword>
<dbReference type="GO" id="GO:0016020">
    <property type="term" value="C:membrane"/>
    <property type="evidence" value="ECO:0007669"/>
    <property type="project" value="UniProtKB-SubCell"/>
</dbReference>